<dbReference type="AlphaFoldDB" id="A0A0D2WWC4"/>
<reference evidence="10" key="1">
    <citation type="submission" date="2011-02" db="EMBL/GenBank/DDBJ databases">
        <title>The Genome Sequence of Capsaspora owczarzaki ATCC 30864.</title>
        <authorList>
            <person name="Russ C."/>
            <person name="Cuomo C."/>
            <person name="Burger G."/>
            <person name="Gray M.W."/>
            <person name="Holland P.W.H."/>
            <person name="King N."/>
            <person name="Lang F.B.F."/>
            <person name="Roger A.J."/>
            <person name="Ruiz-Trillo I."/>
            <person name="Young S.K."/>
            <person name="Zeng Q."/>
            <person name="Gargeya S."/>
            <person name="Alvarado L."/>
            <person name="Berlin A."/>
            <person name="Chapman S.B."/>
            <person name="Chen Z."/>
            <person name="Freedman E."/>
            <person name="Gellesch M."/>
            <person name="Goldberg J."/>
            <person name="Griggs A."/>
            <person name="Gujja S."/>
            <person name="Heilman E."/>
            <person name="Heiman D."/>
            <person name="Howarth C."/>
            <person name="Mehta T."/>
            <person name="Neiman D."/>
            <person name="Pearson M."/>
            <person name="Roberts A."/>
            <person name="Saif S."/>
            <person name="Shea T."/>
            <person name="Shenoy N."/>
            <person name="Sisk P."/>
            <person name="Stolte C."/>
            <person name="Sykes S."/>
            <person name="White J."/>
            <person name="Yandava C."/>
            <person name="Haas B."/>
            <person name="Nusbaum C."/>
            <person name="Birren B."/>
        </authorList>
    </citation>
    <scope>NUCLEOTIDE SEQUENCE</scope>
    <source>
        <strain evidence="10">ATCC 30864</strain>
    </source>
</reference>
<dbReference type="PhylomeDB" id="A0A0D2WWC4"/>
<protein>
    <recommendedName>
        <fullName evidence="8">Dolichyl-diphosphooligosaccharide--protein glycosyltransferase subunit OST2</fullName>
        <shortName evidence="8">Oligosaccharyl transferase subunit OST2</shortName>
    </recommendedName>
</protein>
<comment type="pathway">
    <text evidence="2 8">Protein modification; protein glycosylation.</text>
</comment>
<dbReference type="PANTHER" id="PTHR10705">
    <property type="entry name" value="DOLICHYL-DIPHOSPHOOLIGOSACCHARIDE--PROTEIN GLYCOSYLTRANSFERASE SUBUNIT DAD1"/>
    <property type="match status" value="1"/>
</dbReference>
<name>A0A0D2WWC4_CAPO3</name>
<keyword evidence="6 8" id="KW-1133">Transmembrane helix</keyword>
<evidence type="ECO:0000256" key="5">
    <source>
        <dbReference type="ARBA" id="ARBA00022824"/>
    </source>
</evidence>
<dbReference type="GO" id="GO:0008250">
    <property type="term" value="C:oligosaccharyltransferase complex"/>
    <property type="evidence" value="ECO:0007669"/>
    <property type="project" value="InterPro"/>
</dbReference>
<comment type="subcellular location">
    <subcellularLocation>
        <location evidence="1 8">Endoplasmic reticulum membrane</location>
        <topology evidence="1 8">Multi-pass membrane protein</topology>
    </subcellularLocation>
</comment>
<evidence type="ECO:0000256" key="6">
    <source>
        <dbReference type="ARBA" id="ARBA00022989"/>
    </source>
</evidence>
<evidence type="ECO:0000256" key="1">
    <source>
        <dbReference type="ARBA" id="ARBA00004477"/>
    </source>
</evidence>
<dbReference type="GO" id="GO:0006487">
    <property type="term" value="P:protein N-linked glycosylation"/>
    <property type="evidence" value="ECO:0007669"/>
    <property type="project" value="TreeGrafter"/>
</dbReference>
<sequence length="113" mass="12456">MSNPNSIGNVVAVLAKRYTADTPQLIKVIDAYLVYIMLTGIAQFVYCALVGTFPFNAFLAGFISTIGSFVLAVGLRLQVNPKNGFENISRERSFADFLFCHVVLHFVVMNFLG</sequence>
<feature type="transmembrane region" description="Helical" evidence="8">
    <location>
        <begin position="32"/>
        <end position="51"/>
    </location>
</feature>
<dbReference type="UniPathway" id="UPA00378"/>
<feature type="transmembrane region" description="Helical" evidence="8">
    <location>
        <begin position="57"/>
        <end position="74"/>
    </location>
</feature>
<evidence type="ECO:0000256" key="8">
    <source>
        <dbReference type="RuleBase" id="RU361136"/>
    </source>
</evidence>
<dbReference type="FunCoup" id="A0A0D2WWC4">
    <property type="interactions" value="290"/>
</dbReference>
<keyword evidence="7 8" id="KW-0472">Membrane</keyword>
<evidence type="ECO:0000313" key="9">
    <source>
        <dbReference type="EMBL" id="KJE97270.1"/>
    </source>
</evidence>
<keyword evidence="10" id="KW-1185">Reference proteome</keyword>
<dbReference type="Pfam" id="PF02109">
    <property type="entry name" value="DAD"/>
    <property type="match status" value="1"/>
</dbReference>
<comment type="subunit">
    <text evidence="8">Component of the oligosaccharyltransferase (OST) complex.</text>
</comment>
<dbReference type="OrthoDB" id="445566at2759"/>
<evidence type="ECO:0000313" key="10">
    <source>
        <dbReference type="Proteomes" id="UP000008743"/>
    </source>
</evidence>
<feature type="transmembrane region" description="Helical" evidence="8">
    <location>
        <begin position="94"/>
        <end position="112"/>
    </location>
</feature>
<dbReference type="STRING" id="595528.A0A0D2WWC4"/>
<evidence type="ECO:0000256" key="3">
    <source>
        <dbReference type="ARBA" id="ARBA00009386"/>
    </source>
</evidence>
<comment type="similarity">
    <text evidence="3 8">Belongs to the DAD/OST2 family.</text>
</comment>
<organism evidence="9 10">
    <name type="scientific">Capsaspora owczarzaki (strain ATCC 30864)</name>
    <dbReference type="NCBI Taxonomy" id="595528"/>
    <lineage>
        <taxon>Eukaryota</taxon>
        <taxon>Filasterea</taxon>
        <taxon>Capsaspora</taxon>
    </lineage>
</organism>
<evidence type="ECO:0000256" key="7">
    <source>
        <dbReference type="ARBA" id="ARBA00023136"/>
    </source>
</evidence>
<evidence type="ECO:0000256" key="2">
    <source>
        <dbReference type="ARBA" id="ARBA00004922"/>
    </source>
</evidence>
<comment type="function">
    <text evidence="8">Subunit of the oligosaccharyl transferase (OST) complex that catalyzes the initial transfer of a defined glycan (Glc(3)Man(9)GlcNAc(2) in eukaryotes) from the lipid carrier dolichol-pyrophosphate to an asparagine residue within an Asn-X-Ser/Thr consensus motif in nascent polypeptide chains, the first step in protein N-glycosylation. N-glycosylation occurs cotranslationally and the complex associates with the Sec61 complex at the channel-forming translocon complex that mediates protein translocation across the endoplasmic reticulum (ER). All subunits are required for a maximal enzyme activity.</text>
</comment>
<dbReference type="eggNOG" id="KOG1746">
    <property type="taxonomic scope" value="Eukaryota"/>
</dbReference>
<dbReference type="OMA" id="HIILHIV"/>
<dbReference type="PANTHER" id="PTHR10705:SF0">
    <property type="entry name" value="DOLICHYL-DIPHOSPHOOLIGOSACCHARIDE--PROTEIN GLYCOSYLTRANSFERASE SUBUNIT DAD1"/>
    <property type="match status" value="1"/>
</dbReference>
<keyword evidence="4 8" id="KW-0812">Transmembrane</keyword>
<dbReference type="Proteomes" id="UP000008743">
    <property type="component" value="Unassembled WGS sequence"/>
</dbReference>
<dbReference type="InterPro" id="IPR003038">
    <property type="entry name" value="DAD/Ost2"/>
</dbReference>
<accession>A0A0D2WWC4</accession>
<dbReference type="EMBL" id="KE346373">
    <property type="protein sequence ID" value="KJE97270.1"/>
    <property type="molecule type" value="Genomic_DNA"/>
</dbReference>
<evidence type="ECO:0000256" key="4">
    <source>
        <dbReference type="ARBA" id="ARBA00022692"/>
    </source>
</evidence>
<dbReference type="PIRSF" id="PIRSF005588">
    <property type="entry name" value="DAD"/>
    <property type="match status" value="1"/>
</dbReference>
<proteinExistence type="inferred from homology"/>
<keyword evidence="5 8" id="KW-0256">Endoplasmic reticulum</keyword>
<dbReference type="RefSeq" id="XP_004343580.1">
    <property type="nucleotide sequence ID" value="XM_004343530.2"/>
</dbReference>
<gene>
    <name evidence="9" type="ORF">CAOG_007706</name>
</gene>
<dbReference type="InParanoid" id="A0A0D2WWC4"/>